<keyword evidence="2" id="KW-1133">Transmembrane helix</keyword>
<dbReference type="EMBL" id="JACBKZ010000006">
    <property type="protein sequence ID" value="KAF5948191.1"/>
    <property type="molecule type" value="Genomic_DNA"/>
</dbReference>
<reference evidence="3 4" key="2">
    <citation type="submission" date="2020-07" db="EMBL/GenBank/DDBJ databases">
        <title>Genome assembly of wild tea tree DASZ reveals pedigree and selection history of tea varieties.</title>
        <authorList>
            <person name="Zhang W."/>
        </authorList>
    </citation>
    <scope>NUCLEOTIDE SEQUENCE [LARGE SCALE GENOMIC DNA]</scope>
    <source>
        <strain evidence="4">cv. G240</strain>
        <tissue evidence="3">Leaf</tissue>
    </source>
</reference>
<organism evidence="3 4">
    <name type="scientific">Camellia sinensis</name>
    <name type="common">Tea plant</name>
    <name type="synonym">Thea sinensis</name>
    <dbReference type="NCBI Taxonomy" id="4442"/>
    <lineage>
        <taxon>Eukaryota</taxon>
        <taxon>Viridiplantae</taxon>
        <taxon>Streptophyta</taxon>
        <taxon>Embryophyta</taxon>
        <taxon>Tracheophyta</taxon>
        <taxon>Spermatophyta</taxon>
        <taxon>Magnoliopsida</taxon>
        <taxon>eudicotyledons</taxon>
        <taxon>Gunneridae</taxon>
        <taxon>Pentapetalae</taxon>
        <taxon>asterids</taxon>
        <taxon>Ericales</taxon>
        <taxon>Theaceae</taxon>
        <taxon>Camellia</taxon>
    </lineage>
</organism>
<feature type="transmembrane region" description="Helical" evidence="2">
    <location>
        <begin position="141"/>
        <end position="165"/>
    </location>
</feature>
<dbReference type="AlphaFoldDB" id="A0A7J7H7I7"/>
<evidence type="ECO:0000313" key="4">
    <source>
        <dbReference type="Proteomes" id="UP000593564"/>
    </source>
</evidence>
<accession>A0A7J7H7I7</accession>
<gene>
    <name evidence="3" type="ORF">HYC85_014148</name>
</gene>
<dbReference type="PANTHER" id="PTHR37254:SF1">
    <property type="entry name" value="OS01G0100500 PROTEIN"/>
    <property type="match status" value="1"/>
</dbReference>
<dbReference type="Proteomes" id="UP000593564">
    <property type="component" value="Unassembled WGS sequence"/>
</dbReference>
<feature type="transmembrane region" description="Helical" evidence="2">
    <location>
        <begin position="76"/>
        <end position="98"/>
    </location>
</feature>
<keyword evidence="4" id="KW-1185">Reference proteome</keyword>
<evidence type="ECO:0000313" key="3">
    <source>
        <dbReference type="EMBL" id="KAF5948191.1"/>
    </source>
</evidence>
<proteinExistence type="predicted"/>
<dbReference type="PANTHER" id="PTHR37254">
    <property type="entry name" value="OS01G0100500 PROTEIN"/>
    <property type="match status" value="1"/>
</dbReference>
<evidence type="ECO:0000256" key="2">
    <source>
        <dbReference type="SAM" id="Phobius"/>
    </source>
</evidence>
<sequence>MASLPSPPCPSNSFFYNNSLCACSPGYLYNSTAKTCELFQVSGDSWVVDSGVDYSLSFPETIFSFDSIKRFTQSQAVFLEATVVLLLSWLAFCCFVRFRKLRDGRNIWFQIRWWISRLDICFSTRHWLDDQKVVVKRKTELGGTFSIASLILFIGLFAALLYQIISKSKVEVHNVRATNAPDLASFTNDMEFNITTVSTMSCSHLRDIGTLVVGNPGFIDYRVAPLSTFANYSCLNTTEGPTMIFKCDNCQLIRDSVYISWQFGDLPNDPATAVGFQFNLSAKNHIGKKHLSFVGGMLKNGSNRDDKPITYRGAVPNILKFNLFPRIYKNLHDLKLIQPMFHEFLPGSSYSNTSQLQASLESSNNGLINITLYVNFLSAYVVEIDNQNILGPVGFLADLGGLYCISIGIFFYFLVQCEYRIKKLRNEDSIMRKIRNRRKAQDRWDKLRKYVMYTWGCNTLDDSYNNIREGTCCSSFMVESLHKNGSSVKHRQHNKMDTISFNRKINFPSEKKATPGQIQTQAAQSCVAKSTSNLEGRLSCSRSEPVLESKMFGAVRNGKHEHRIGSHDGDVPKPQASPTTDNYSLPPPPSLEFKSGSEISMSDIKKNFQSLYEYNVMLRERLVTAQSMIQSLTTKASSSREQESRK</sequence>
<reference evidence="4" key="1">
    <citation type="journal article" date="2020" name="Nat. Commun.">
        <title>Genome assembly of wild tea tree DASZ reveals pedigree and selection history of tea varieties.</title>
        <authorList>
            <person name="Zhang W."/>
            <person name="Zhang Y."/>
            <person name="Qiu H."/>
            <person name="Guo Y."/>
            <person name="Wan H."/>
            <person name="Zhang X."/>
            <person name="Scossa F."/>
            <person name="Alseekh S."/>
            <person name="Zhang Q."/>
            <person name="Wang P."/>
            <person name="Xu L."/>
            <person name="Schmidt M.H."/>
            <person name="Jia X."/>
            <person name="Li D."/>
            <person name="Zhu A."/>
            <person name="Guo F."/>
            <person name="Chen W."/>
            <person name="Ni D."/>
            <person name="Usadel B."/>
            <person name="Fernie A.R."/>
            <person name="Wen W."/>
        </authorList>
    </citation>
    <scope>NUCLEOTIDE SEQUENCE [LARGE SCALE GENOMIC DNA]</scope>
    <source>
        <strain evidence="4">cv. G240</strain>
    </source>
</reference>
<keyword evidence="2" id="KW-0472">Membrane</keyword>
<name>A0A7J7H7I7_CAMSI</name>
<feature type="region of interest" description="Disordered" evidence="1">
    <location>
        <begin position="560"/>
        <end position="597"/>
    </location>
</feature>
<comment type="caution">
    <text evidence="3">The sequence shown here is derived from an EMBL/GenBank/DDBJ whole genome shotgun (WGS) entry which is preliminary data.</text>
</comment>
<keyword evidence="2" id="KW-0812">Transmembrane</keyword>
<protein>
    <submittedName>
        <fullName evidence="3">Uncharacterized protein</fullName>
    </submittedName>
</protein>
<feature type="transmembrane region" description="Helical" evidence="2">
    <location>
        <begin position="393"/>
        <end position="415"/>
    </location>
</feature>
<evidence type="ECO:0000256" key="1">
    <source>
        <dbReference type="SAM" id="MobiDB-lite"/>
    </source>
</evidence>